<feature type="domain" description="C3H1-type" evidence="3">
    <location>
        <begin position="394"/>
        <end position="422"/>
    </location>
</feature>
<dbReference type="GO" id="GO:0008270">
    <property type="term" value="F:zinc ion binding"/>
    <property type="evidence" value="ECO:0007669"/>
    <property type="project" value="UniProtKB-KW"/>
</dbReference>
<dbReference type="AlphaFoldDB" id="A0AAE0BDF6"/>
<evidence type="ECO:0000256" key="2">
    <source>
        <dbReference type="SAM" id="MobiDB-lite"/>
    </source>
</evidence>
<evidence type="ECO:0000256" key="1">
    <source>
        <dbReference type="PROSITE-ProRule" id="PRU00723"/>
    </source>
</evidence>
<sequence>MAAVNEAMNGGSEECKATYTDLRAVTRMLAMATNADRKCDAVAPALDRCIRFFEAAKLESAVEILNFGLSSGVFTPANYPVCAGTMATERQRARLAAVRDALEYLREHRRHSSPDYRLVVSGGAYAPYTNIESNASANDKTFDSNEFRPRHSPLFHPPYVFIDHCLVVCGGAVAPDLPFSLSAFALVCRGGAHRIFRLRPHRGARVPALALQSASENRTSDKQAREDDDEDEENEEEAPSEEFFAETEEEAVAQKLKNKKGKFAAGVAPEGLAKDAELKRRMDAYLASIIPGYAPAAEKGGLSVFRLRERPSAKLRKTVVADPATGEMKSVSIPRLTKDQFLEQNMEMLEMLETKKERAQFKQFQYEYVPAQREAQSLLEERTRDKGHKGVEKGKKDGICDFFQKKEGCKKGKDCGFIHVCRGCKSPEHGQASCEK</sequence>
<reference evidence="4 5" key="1">
    <citation type="journal article" date="2015" name="Genome Biol. Evol.">
        <title>Comparative Genomics of a Bacterivorous Green Alga Reveals Evolutionary Causalities and Consequences of Phago-Mixotrophic Mode of Nutrition.</title>
        <authorList>
            <person name="Burns J.A."/>
            <person name="Paasch A."/>
            <person name="Narechania A."/>
            <person name="Kim E."/>
        </authorList>
    </citation>
    <scope>NUCLEOTIDE SEQUENCE [LARGE SCALE GENOMIC DNA]</scope>
    <source>
        <strain evidence="4 5">PLY_AMNH</strain>
    </source>
</reference>
<feature type="zinc finger region" description="C3H1-type" evidence="1">
    <location>
        <begin position="394"/>
        <end position="422"/>
    </location>
</feature>
<evidence type="ECO:0000313" key="5">
    <source>
        <dbReference type="Proteomes" id="UP001190700"/>
    </source>
</evidence>
<feature type="region of interest" description="Disordered" evidence="2">
    <location>
        <begin position="209"/>
        <end position="246"/>
    </location>
</feature>
<evidence type="ECO:0000259" key="3">
    <source>
        <dbReference type="PROSITE" id="PS50103"/>
    </source>
</evidence>
<keyword evidence="1" id="KW-0863">Zinc-finger</keyword>
<proteinExistence type="predicted"/>
<keyword evidence="1" id="KW-0862">Zinc</keyword>
<gene>
    <name evidence="4" type="ORF">CYMTET_56065</name>
</gene>
<name>A0AAE0BDF6_9CHLO</name>
<evidence type="ECO:0000313" key="4">
    <source>
        <dbReference type="EMBL" id="KAK3233659.1"/>
    </source>
</evidence>
<dbReference type="EMBL" id="LGRX02035656">
    <property type="protein sequence ID" value="KAK3233659.1"/>
    <property type="molecule type" value="Genomic_DNA"/>
</dbReference>
<dbReference type="InterPro" id="IPR000571">
    <property type="entry name" value="Znf_CCCH"/>
</dbReference>
<protein>
    <recommendedName>
        <fullName evidence="3">C3H1-type domain-containing protein</fullName>
    </recommendedName>
</protein>
<accession>A0AAE0BDF6</accession>
<keyword evidence="1" id="KW-0479">Metal-binding</keyword>
<feature type="compositionally biased region" description="Acidic residues" evidence="2">
    <location>
        <begin position="226"/>
        <end position="246"/>
    </location>
</feature>
<comment type="caution">
    <text evidence="4">The sequence shown here is derived from an EMBL/GenBank/DDBJ whole genome shotgun (WGS) entry which is preliminary data.</text>
</comment>
<keyword evidence="5" id="KW-1185">Reference proteome</keyword>
<dbReference type="PROSITE" id="PS50103">
    <property type="entry name" value="ZF_C3H1"/>
    <property type="match status" value="1"/>
</dbReference>
<dbReference type="Proteomes" id="UP001190700">
    <property type="component" value="Unassembled WGS sequence"/>
</dbReference>
<organism evidence="4 5">
    <name type="scientific">Cymbomonas tetramitiformis</name>
    <dbReference type="NCBI Taxonomy" id="36881"/>
    <lineage>
        <taxon>Eukaryota</taxon>
        <taxon>Viridiplantae</taxon>
        <taxon>Chlorophyta</taxon>
        <taxon>Pyramimonadophyceae</taxon>
        <taxon>Pyramimonadales</taxon>
        <taxon>Pyramimonadaceae</taxon>
        <taxon>Cymbomonas</taxon>
    </lineage>
</organism>